<protein>
    <submittedName>
        <fullName evidence="2">Uncharacterized protein</fullName>
    </submittedName>
</protein>
<sequence length="160" mass="16256">MFCSFFLLAPVAKAAPVALTCVGAEAAEFTPGLTNTPQQVSFEGLGVFGCAGLPLGIVSATIETVGQGTQSCLGANADSLIEIKWSDDTTSLAEGSTVVSLKPTGQNVVVLTAKIVEGRFEGATLVRTLTLLNTDPTGCFTPEGVTHVAGPATLVVTKAL</sequence>
<keyword evidence="1" id="KW-0732">Signal</keyword>
<gene>
    <name evidence="2" type="ORF">D7V88_00620</name>
</gene>
<evidence type="ECO:0000256" key="1">
    <source>
        <dbReference type="SAM" id="SignalP"/>
    </source>
</evidence>
<reference evidence="3" key="1">
    <citation type="submission" date="2018-09" db="EMBL/GenBank/DDBJ databases">
        <authorList>
            <person name="Livingstone P.G."/>
            <person name="Whitworth D.E."/>
        </authorList>
    </citation>
    <scope>NUCLEOTIDE SEQUENCE [LARGE SCALE GENOMIC DNA]</scope>
    <source>
        <strain evidence="3">CA054A</strain>
    </source>
</reference>
<comment type="caution">
    <text evidence="2">The sequence shown here is derived from an EMBL/GenBank/DDBJ whole genome shotgun (WGS) entry which is preliminary data.</text>
</comment>
<dbReference type="EMBL" id="RAVZ01000002">
    <property type="protein sequence ID" value="RKG94095.1"/>
    <property type="molecule type" value="Genomic_DNA"/>
</dbReference>
<evidence type="ECO:0000313" key="3">
    <source>
        <dbReference type="Proteomes" id="UP000268094"/>
    </source>
</evidence>
<feature type="chain" id="PRO_5017252719" evidence="1">
    <location>
        <begin position="27"/>
        <end position="160"/>
    </location>
</feature>
<organism evidence="2 3">
    <name type="scientific">Corallococcus terminator</name>
    <dbReference type="NCBI Taxonomy" id="2316733"/>
    <lineage>
        <taxon>Bacteria</taxon>
        <taxon>Pseudomonadati</taxon>
        <taxon>Myxococcota</taxon>
        <taxon>Myxococcia</taxon>
        <taxon>Myxococcales</taxon>
        <taxon>Cystobacterineae</taxon>
        <taxon>Myxococcaceae</taxon>
        <taxon>Corallococcus</taxon>
    </lineage>
</organism>
<name>A0A3A8JFD8_9BACT</name>
<accession>A0A3A8JFD8</accession>
<keyword evidence="3" id="KW-1185">Reference proteome</keyword>
<proteinExistence type="predicted"/>
<feature type="signal peptide" evidence="1">
    <location>
        <begin position="1"/>
        <end position="26"/>
    </location>
</feature>
<evidence type="ECO:0000313" key="2">
    <source>
        <dbReference type="EMBL" id="RKG94095.1"/>
    </source>
</evidence>
<dbReference type="Proteomes" id="UP000268094">
    <property type="component" value="Unassembled WGS sequence"/>
</dbReference>
<dbReference type="AlphaFoldDB" id="A0A3A8JFD8"/>